<evidence type="ECO:0000256" key="1">
    <source>
        <dbReference type="ARBA" id="ARBA00004651"/>
    </source>
</evidence>
<dbReference type="InterPro" id="IPR011701">
    <property type="entry name" value="MFS"/>
</dbReference>
<feature type="transmembrane region" description="Helical" evidence="6">
    <location>
        <begin position="309"/>
        <end position="333"/>
    </location>
</feature>
<name>A0A1H0VC74_9BACI</name>
<feature type="transmembrane region" description="Helical" evidence="6">
    <location>
        <begin position="171"/>
        <end position="195"/>
    </location>
</feature>
<evidence type="ECO:0000259" key="7">
    <source>
        <dbReference type="PROSITE" id="PS50850"/>
    </source>
</evidence>
<reference evidence="9" key="1">
    <citation type="submission" date="2016-10" db="EMBL/GenBank/DDBJ databases">
        <authorList>
            <person name="Varghese N."/>
            <person name="Submissions S."/>
        </authorList>
    </citation>
    <scope>NUCLEOTIDE SEQUENCE [LARGE SCALE GENOMIC DNA]</scope>
    <source>
        <strain evidence="9">IBRC-M10078</strain>
    </source>
</reference>
<dbReference type="SUPFAM" id="SSF103473">
    <property type="entry name" value="MFS general substrate transporter"/>
    <property type="match status" value="1"/>
</dbReference>
<organism evidence="8 9">
    <name type="scientific">Litchfieldia salsa</name>
    <dbReference type="NCBI Taxonomy" id="930152"/>
    <lineage>
        <taxon>Bacteria</taxon>
        <taxon>Bacillati</taxon>
        <taxon>Bacillota</taxon>
        <taxon>Bacilli</taxon>
        <taxon>Bacillales</taxon>
        <taxon>Bacillaceae</taxon>
        <taxon>Litchfieldia</taxon>
    </lineage>
</organism>
<evidence type="ECO:0000313" key="8">
    <source>
        <dbReference type="EMBL" id="SDP75696.1"/>
    </source>
</evidence>
<dbReference type="GO" id="GO:0022857">
    <property type="term" value="F:transmembrane transporter activity"/>
    <property type="evidence" value="ECO:0007669"/>
    <property type="project" value="InterPro"/>
</dbReference>
<feature type="transmembrane region" description="Helical" evidence="6">
    <location>
        <begin position="284"/>
        <end position="303"/>
    </location>
</feature>
<keyword evidence="5 6" id="KW-0472">Membrane</keyword>
<keyword evidence="3 6" id="KW-0812">Transmembrane</keyword>
<comment type="subcellular location">
    <subcellularLocation>
        <location evidence="1">Cell membrane</location>
        <topology evidence="1">Multi-pass membrane protein</topology>
    </subcellularLocation>
</comment>
<keyword evidence="4 6" id="KW-1133">Transmembrane helix</keyword>
<dbReference type="PANTHER" id="PTHR23526:SF2">
    <property type="entry name" value="MAJOR FACILITATOR SUPERFAMILY (MFS) PROFILE DOMAIN-CONTAINING PROTEIN"/>
    <property type="match status" value="1"/>
</dbReference>
<dbReference type="InterPro" id="IPR036259">
    <property type="entry name" value="MFS_trans_sf"/>
</dbReference>
<dbReference type="PANTHER" id="PTHR23526">
    <property type="entry name" value="INTEGRAL MEMBRANE TRANSPORT PROTEIN-RELATED"/>
    <property type="match status" value="1"/>
</dbReference>
<feature type="transmembrane region" description="Helical" evidence="6">
    <location>
        <begin position="81"/>
        <end position="101"/>
    </location>
</feature>
<dbReference type="EMBL" id="FNJU01000006">
    <property type="protein sequence ID" value="SDP75696.1"/>
    <property type="molecule type" value="Genomic_DNA"/>
</dbReference>
<dbReference type="STRING" id="930152.SAMN05216565_106156"/>
<dbReference type="GO" id="GO:0005886">
    <property type="term" value="C:plasma membrane"/>
    <property type="evidence" value="ECO:0007669"/>
    <property type="project" value="UniProtKB-SubCell"/>
</dbReference>
<dbReference type="RefSeq" id="WP_090855166.1">
    <property type="nucleotide sequence ID" value="NZ_FNJU01000006.1"/>
</dbReference>
<feature type="transmembrane region" description="Helical" evidence="6">
    <location>
        <begin position="107"/>
        <end position="129"/>
    </location>
</feature>
<accession>A0A1H0VC74</accession>
<evidence type="ECO:0000256" key="6">
    <source>
        <dbReference type="SAM" id="Phobius"/>
    </source>
</evidence>
<feature type="transmembrane region" description="Helical" evidence="6">
    <location>
        <begin position="353"/>
        <end position="373"/>
    </location>
</feature>
<dbReference type="AlphaFoldDB" id="A0A1H0VC74"/>
<feature type="transmembrane region" description="Helical" evidence="6">
    <location>
        <begin position="252"/>
        <end position="272"/>
    </location>
</feature>
<evidence type="ECO:0000256" key="3">
    <source>
        <dbReference type="ARBA" id="ARBA00022692"/>
    </source>
</evidence>
<feature type="transmembrane region" description="Helical" evidence="6">
    <location>
        <begin position="141"/>
        <end position="165"/>
    </location>
</feature>
<keyword evidence="2" id="KW-0813">Transport</keyword>
<dbReference type="Proteomes" id="UP000199159">
    <property type="component" value="Unassembled WGS sequence"/>
</dbReference>
<dbReference type="Pfam" id="PF07690">
    <property type="entry name" value="MFS_1"/>
    <property type="match status" value="1"/>
</dbReference>
<dbReference type="Gene3D" id="1.20.1250.20">
    <property type="entry name" value="MFS general substrate transporter like domains"/>
    <property type="match status" value="2"/>
</dbReference>
<feature type="transmembrane region" description="Helical" evidence="6">
    <location>
        <begin position="20"/>
        <end position="42"/>
    </location>
</feature>
<feature type="transmembrane region" description="Helical" evidence="6">
    <location>
        <begin position="379"/>
        <end position="397"/>
    </location>
</feature>
<evidence type="ECO:0000313" key="9">
    <source>
        <dbReference type="Proteomes" id="UP000199159"/>
    </source>
</evidence>
<feature type="transmembrane region" description="Helical" evidence="6">
    <location>
        <begin position="54"/>
        <end position="74"/>
    </location>
</feature>
<proteinExistence type="predicted"/>
<dbReference type="InterPro" id="IPR020846">
    <property type="entry name" value="MFS_dom"/>
</dbReference>
<sequence length="429" mass="47850">MFSFKKVIGNIDTSKDLVLLLVIGGLYSLSIALSNTFVNVYLWKQSGEFLDLGIYNLSVVIMQPITFILAGRLAKKIDRVLVLRLGVSSLAIFFITVLVIGENASQFLILLGGILGVGYGFYWLAFNVLTFEITEPDTRDFFNGFLGILSSFAGMVGPILAGFIIHSMKEFTGYTVIFGISLALFAGAVILSFFLKRRKATGNFLFRRIIKERQNNYNWKMVTNAHFFQGLREGTFVFVITVFVFIETGSELALGKFGLVNSGVSFLMYYIATRVIKKHFRKKSILLGGLLVYAAIFLILFDVTYTRLIIYAVVIAIGYPFLLVPYVSLTYDVIGKGWKAAEMRIEYIVVRELFLNLGRIVSILAFIGAITFFDQEKSIPILLGVVGAGHAVIYFFIRKIKFDKDHTEAVHPKSISKTKLVEGDGGSTA</sequence>
<evidence type="ECO:0000256" key="2">
    <source>
        <dbReference type="ARBA" id="ARBA00022448"/>
    </source>
</evidence>
<evidence type="ECO:0000256" key="4">
    <source>
        <dbReference type="ARBA" id="ARBA00022989"/>
    </source>
</evidence>
<evidence type="ECO:0000256" key="5">
    <source>
        <dbReference type="ARBA" id="ARBA00023136"/>
    </source>
</evidence>
<keyword evidence="9" id="KW-1185">Reference proteome</keyword>
<feature type="domain" description="Major facilitator superfamily (MFS) profile" evidence="7">
    <location>
        <begin position="1"/>
        <end position="200"/>
    </location>
</feature>
<gene>
    <name evidence="8" type="ORF">SAMN05216565_106156</name>
</gene>
<dbReference type="OrthoDB" id="2086294at2"/>
<protein>
    <submittedName>
        <fullName evidence="8">MFS transporter, YQGE family, putative transporter</fullName>
    </submittedName>
</protein>
<feature type="transmembrane region" description="Helical" evidence="6">
    <location>
        <begin position="230"/>
        <end position="246"/>
    </location>
</feature>
<dbReference type="InterPro" id="IPR052528">
    <property type="entry name" value="Sugar_transport-like"/>
</dbReference>
<dbReference type="PROSITE" id="PS50850">
    <property type="entry name" value="MFS"/>
    <property type="match status" value="1"/>
</dbReference>